<dbReference type="Proteomes" id="UP000176786">
    <property type="component" value="Unassembled WGS sequence"/>
</dbReference>
<dbReference type="Pfam" id="PF13384">
    <property type="entry name" value="HTH_23"/>
    <property type="match status" value="1"/>
</dbReference>
<dbReference type="PROSITE" id="PS50994">
    <property type="entry name" value="INTEGRASE"/>
    <property type="match status" value="1"/>
</dbReference>
<evidence type="ECO:0000313" key="2">
    <source>
        <dbReference type="EMBL" id="OGE84746.1"/>
    </source>
</evidence>
<dbReference type="Gene3D" id="1.10.10.10">
    <property type="entry name" value="Winged helix-like DNA-binding domain superfamily/Winged helix DNA-binding domain"/>
    <property type="match status" value="1"/>
</dbReference>
<dbReference type="PANTHER" id="PTHR35004">
    <property type="entry name" value="TRANSPOSASE RV3428C-RELATED"/>
    <property type="match status" value="1"/>
</dbReference>
<comment type="caution">
    <text evidence="2">The sequence shown here is derived from an EMBL/GenBank/DDBJ whole genome shotgun (WGS) entry which is preliminary data.</text>
</comment>
<sequence length="300" mass="35103">MEIIINQGVSMAYTTNPKLPKLRAKACQMVQEGKTVSEVARHFGFSKGAVSKWLKRYPEGGASEIPTKSSRPKSHPRSLKTEIIESIVSKRLKRGRCAEYIHKELSIEGIKVSASSVKRILYRRNLINRKKYRYQIIPVHRPEVAYSGDLVQIDTIHLIGEKGRRLYIYTLLDVYSRWAYALASYAANNRMSLEFIRKARVKIPFKIRMLQSDNGSEFSRNFSQRIRLAHRHSRVRRPNDNAHLERFNRTLKEELLYRLPKDVRAINKALPKYLKHYNEERFHFGLDFLTPIQKCFQAID</sequence>
<dbReference type="AlphaFoldDB" id="A0A1F5P4F1"/>
<organism evidence="2 3">
    <name type="scientific">Candidatus Doudnabacteria bacterium RIFCSPHIGHO2_02_FULL_46_11</name>
    <dbReference type="NCBI Taxonomy" id="1817832"/>
    <lineage>
        <taxon>Bacteria</taxon>
        <taxon>Candidatus Doudnaibacteriota</taxon>
    </lineage>
</organism>
<dbReference type="InterPro" id="IPR012337">
    <property type="entry name" value="RNaseH-like_sf"/>
</dbReference>
<evidence type="ECO:0000259" key="1">
    <source>
        <dbReference type="PROSITE" id="PS50994"/>
    </source>
</evidence>
<protein>
    <recommendedName>
        <fullName evidence="1">Integrase catalytic domain-containing protein</fullName>
    </recommendedName>
</protein>
<dbReference type="SUPFAM" id="SSF53098">
    <property type="entry name" value="Ribonuclease H-like"/>
    <property type="match status" value="1"/>
</dbReference>
<feature type="domain" description="Integrase catalytic" evidence="1">
    <location>
        <begin position="138"/>
        <end position="299"/>
    </location>
</feature>
<dbReference type="InterPro" id="IPR036388">
    <property type="entry name" value="WH-like_DNA-bd_sf"/>
</dbReference>
<dbReference type="InterPro" id="IPR036397">
    <property type="entry name" value="RNaseH_sf"/>
</dbReference>
<reference evidence="2 3" key="1">
    <citation type="journal article" date="2016" name="Nat. Commun.">
        <title>Thousands of microbial genomes shed light on interconnected biogeochemical processes in an aquifer system.</title>
        <authorList>
            <person name="Anantharaman K."/>
            <person name="Brown C.T."/>
            <person name="Hug L.A."/>
            <person name="Sharon I."/>
            <person name="Castelle C.J."/>
            <person name="Probst A.J."/>
            <person name="Thomas B.C."/>
            <person name="Singh A."/>
            <person name="Wilkins M.J."/>
            <person name="Karaoz U."/>
            <person name="Brodie E.L."/>
            <person name="Williams K.H."/>
            <person name="Hubbard S.S."/>
            <person name="Banfield J.F."/>
        </authorList>
    </citation>
    <scope>NUCLEOTIDE SEQUENCE [LARGE SCALE GENOMIC DNA]</scope>
</reference>
<dbReference type="InterPro" id="IPR009057">
    <property type="entry name" value="Homeodomain-like_sf"/>
</dbReference>
<gene>
    <name evidence="2" type="ORF">A3J48_04255</name>
</gene>
<dbReference type="EMBL" id="MFES01000036">
    <property type="protein sequence ID" value="OGE84746.1"/>
    <property type="molecule type" value="Genomic_DNA"/>
</dbReference>
<dbReference type="Gene3D" id="3.30.420.10">
    <property type="entry name" value="Ribonuclease H-like superfamily/Ribonuclease H"/>
    <property type="match status" value="1"/>
</dbReference>
<dbReference type="Pfam" id="PF13683">
    <property type="entry name" value="rve_3"/>
    <property type="match status" value="1"/>
</dbReference>
<evidence type="ECO:0000313" key="3">
    <source>
        <dbReference type="Proteomes" id="UP000176786"/>
    </source>
</evidence>
<dbReference type="InterPro" id="IPR001584">
    <property type="entry name" value="Integrase_cat-core"/>
</dbReference>
<accession>A0A1F5P4F1</accession>
<proteinExistence type="predicted"/>
<dbReference type="GO" id="GO:0015074">
    <property type="term" value="P:DNA integration"/>
    <property type="evidence" value="ECO:0007669"/>
    <property type="project" value="InterPro"/>
</dbReference>
<name>A0A1F5P4F1_9BACT</name>
<dbReference type="GO" id="GO:0003676">
    <property type="term" value="F:nucleic acid binding"/>
    <property type="evidence" value="ECO:0007669"/>
    <property type="project" value="InterPro"/>
</dbReference>
<dbReference type="PANTHER" id="PTHR35004:SF6">
    <property type="entry name" value="TRANSPOSASE"/>
    <property type="match status" value="1"/>
</dbReference>
<dbReference type="SUPFAM" id="SSF46689">
    <property type="entry name" value="Homeodomain-like"/>
    <property type="match status" value="1"/>
</dbReference>